<evidence type="ECO:0000313" key="2">
    <source>
        <dbReference type="Proteomes" id="UP000004099"/>
    </source>
</evidence>
<reference evidence="1 2" key="1">
    <citation type="submission" date="2011-01" db="EMBL/GenBank/DDBJ databases">
        <authorList>
            <person name="Muzny D."/>
            <person name="Qin X."/>
            <person name="Buhay C."/>
            <person name="Dugan-Rocha S."/>
            <person name="Ding Y."/>
            <person name="Chen G."/>
            <person name="Hawes A."/>
            <person name="Holder M."/>
            <person name="Jhangiani S."/>
            <person name="Johnson A."/>
            <person name="Khan Z."/>
            <person name="Li Z."/>
            <person name="Liu W."/>
            <person name="Liu X."/>
            <person name="Perez L."/>
            <person name="Shen H."/>
            <person name="Wang Q."/>
            <person name="Watt J."/>
            <person name="Xi L."/>
            <person name="Xin Y."/>
            <person name="Zhou J."/>
            <person name="Deng J."/>
            <person name="Jiang H."/>
            <person name="Liu Y."/>
            <person name="Qu J."/>
            <person name="Song X.-Z."/>
            <person name="Zhang L."/>
            <person name="Villasana D."/>
            <person name="Johnson A."/>
            <person name="Liu J."/>
            <person name="Liyanage D."/>
            <person name="Lorensuhewa L."/>
            <person name="Robinson T."/>
            <person name="Song A."/>
            <person name="Song B.-B."/>
            <person name="Dinh H."/>
            <person name="Thornton R."/>
            <person name="Coyle M."/>
            <person name="Francisco L."/>
            <person name="Jackson L."/>
            <person name="Javaid M."/>
            <person name="Korchina V."/>
            <person name="Kovar C."/>
            <person name="Mata R."/>
            <person name="Mathew T."/>
            <person name="Ngo R."/>
            <person name="Nguyen L."/>
            <person name="Nguyen N."/>
            <person name="Okwuonu G."/>
            <person name="Ongeri F."/>
            <person name="Pham C."/>
            <person name="Simmons D."/>
            <person name="Wilczek-Boney K."/>
            <person name="Hale W."/>
            <person name="Jakkamsetti A."/>
            <person name="Pham P."/>
            <person name="Ruth R."/>
            <person name="San Lucas F."/>
            <person name="Warren J."/>
            <person name="Zhang J."/>
            <person name="Zhao Z."/>
            <person name="Zhou C."/>
            <person name="Zhu D."/>
            <person name="Lee S."/>
            <person name="Bess C."/>
            <person name="Blankenburg K."/>
            <person name="Forbes L."/>
            <person name="Fu Q."/>
            <person name="Gubbala S."/>
            <person name="Hirani K."/>
            <person name="Jayaseelan J.C."/>
            <person name="Lara F."/>
            <person name="Munidasa M."/>
            <person name="Palculict T."/>
            <person name="Patil S."/>
            <person name="Pu L.-L."/>
            <person name="Saada N."/>
            <person name="Tang L."/>
            <person name="Weissenberger G."/>
            <person name="Zhu Y."/>
            <person name="Hemphill L."/>
            <person name="Shang Y."/>
            <person name="Youmans B."/>
            <person name="Ayvaz T."/>
            <person name="Ross M."/>
            <person name="Santibanez J."/>
            <person name="Aqrawi P."/>
            <person name="Gross S."/>
            <person name="Joshi V."/>
            <person name="Fowler G."/>
            <person name="Nazareth L."/>
            <person name="Reid J."/>
            <person name="Worley K."/>
            <person name="Petrosino J."/>
            <person name="Highlander S."/>
            <person name="Gibbs R."/>
        </authorList>
    </citation>
    <scope>NUCLEOTIDE SEQUENCE [LARGE SCALE GENOMIC DNA]</scope>
    <source>
        <strain evidence="1 2">ATCC 25644</strain>
    </source>
</reference>
<organism evidence="1 2">
    <name type="scientific">Ligilactobacillus ruminis ATCC 25644</name>
    <dbReference type="NCBI Taxonomy" id="525362"/>
    <lineage>
        <taxon>Bacteria</taxon>
        <taxon>Bacillati</taxon>
        <taxon>Bacillota</taxon>
        <taxon>Bacilli</taxon>
        <taxon>Lactobacillales</taxon>
        <taxon>Lactobacillaceae</taxon>
        <taxon>Ligilactobacillus</taxon>
    </lineage>
</organism>
<gene>
    <name evidence="1" type="ORF">HMPREF0542_11789</name>
</gene>
<dbReference type="Proteomes" id="UP000004099">
    <property type="component" value="Unassembled WGS sequence"/>
</dbReference>
<dbReference type="HOGENOM" id="CLU_2752827_0_0_9"/>
<name>E7FSB2_9LACO</name>
<sequence length="70" mass="8112">MNIIGTIKFFFRKFLKEDDKKHQSIMQIEKSARVFSVQKSSAKLLTSRSLSEQLWIVFKKGLSTKLSTVC</sequence>
<proteinExistence type="predicted"/>
<accession>E7FSB2</accession>
<dbReference type="EMBL" id="ACGS02000045">
    <property type="protein sequence ID" value="EFZ34155.1"/>
    <property type="molecule type" value="Genomic_DNA"/>
</dbReference>
<protein>
    <submittedName>
        <fullName evidence="1">Uncharacterized protein</fullName>
    </submittedName>
</protein>
<dbReference type="AlphaFoldDB" id="E7FSB2"/>
<evidence type="ECO:0000313" key="1">
    <source>
        <dbReference type="EMBL" id="EFZ34155.1"/>
    </source>
</evidence>
<comment type="caution">
    <text evidence="1">The sequence shown here is derived from an EMBL/GenBank/DDBJ whole genome shotgun (WGS) entry which is preliminary data.</text>
</comment>